<accession>A0A6J8BX83</accession>
<keyword evidence="2" id="KW-0472">Membrane</keyword>
<dbReference type="InterPro" id="IPR003410">
    <property type="entry name" value="HYR_dom"/>
</dbReference>
<feature type="domain" description="HYR" evidence="3">
    <location>
        <begin position="160"/>
        <end position="247"/>
    </location>
</feature>
<dbReference type="PROSITE" id="PS50825">
    <property type="entry name" value="HYR"/>
    <property type="match status" value="1"/>
</dbReference>
<sequence>MIKIDEAILGAEKYFETNCILVQLIVSNAEKCPYEGLLTLNNDKGKDYAVVNPKFPGAYNFFPKLPTRVDGDSGTKLFVYFVGNDTGCCLDVVVKILRCKQEVSNISEYEGGANCSNLIWGTSCNAACPDGKVSVGGPAVFTCEMDDNNMTYLQLDNDTVCQDSAYSLKCPKDITIYTDSSDLIVASITLDEWTFPISLDSNGKPWKIESQTAEKRKYFIGRYTNIVTATSSTGQLSSCKFDFTIKLLGCTVPQVGESTIIRAVPNKTYHVSTYSHDYEKKICKQGYGWKQKQNNRDFVEVKCVETSPGHTEWKNWNSWNCTINPSLPCRMDGCLEDSLQIFKLKLAPNSRHVRSYLAYKTCSASIDVQSSTKKICFHLAHLSNTLHCRRESRDKYLKLLIHMDLFFTLIEKVTPKDYSSGLTTARILRIVFGVLSAVCTTCAGGYCCFKRRTSKGILLIPPPNTPPNRFEDSGP</sequence>
<keyword evidence="2" id="KW-0812">Transmembrane</keyword>
<dbReference type="Proteomes" id="UP000507470">
    <property type="component" value="Unassembled WGS sequence"/>
</dbReference>
<evidence type="ECO:0000256" key="2">
    <source>
        <dbReference type="SAM" id="Phobius"/>
    </source>
</evidence>
<gene>
    <name evidence="4" type="ORF">MCOR_23331</name>
</gene>
<feature type="transmembrane region" description="Helical" evidence="2">
    <location>
        <begin position="427"/>
        <end position="449"/>
    </location>
</feature>
<keyword evidence="1" id="KW-0677">Repeat</keyword>
<evidence type="ECO:0000256" key="1">
    <source>
        <dbReference type="ARBA" id="ARBA00022737"/>
    </source>
</evidence>
<reference evidence="4 5" key="1">
    <citation type="submission" date="2020-06" db="EMBL/GenBank/DDBJ databases">
        <authorList>
            <person name="Li R."/>
            <person name="Bekaert M."/>
        </authorList>
    </citation>
    <scope>NUCLEOTIDE SEQUENCE [LARGE SCALE GENOMIC DNA]</scope>
    <source>
        <strain evidence="5">wild</strain>
    </source>
</reference>
<name>A0A6J8BX83_MYTCO</name>
<protein>
    <recommendedName>
        <fullName evidence="3">HYR domain-containing protein</fullName>
    </recommendedName>
</protein>
<dbReference type="OrthoDB" id="10388616at2759"/>
<dbReference type="EMBL" id="CACVKT020004120">
    <property type="protein sequence ID" value="CAC5388046.1"/>
    <property type="molecule type" value="Genomic_DNA"/>
</dbReference>
<dbReference type="AlphaFoldDB" id="A0A6J8BX83"/>
<proteinExistence type="predicted"/>
<evidence type="ECO:0000313" key="4">
    <source>
        <dbReference type="EMBL" id="CAC5388046.1"/>
    </source>
</evidence>
<keyword evidence="5" id="KW-1185">Reference proteome</keyword>
<evidence type="ECO:0000259" key="3">
    <source>
        <dbReference type="PROSITE" id="PS50825"/>
    </source>
</evidence>
<keyword evidence="2" id="KW-1133">Transmembrane helix</keyword>
<organism evidence="4 5">
    <name type="scientific">Mytilus coruscus</name>
    <name type="common">Sea mussel</name>
    <dbReference type="NCBI Taxonomy" id="42192"/>
    <lineage>
        <taxon>Eukaryota</taxon>
        <taxon>Metazoa</taxon>
        <taxon>Spiralia</taxon>
        <taxon>Lophotrochozoa</taxon>
        <taxon>Mollusca</taxon>
        <taxon>Bivalvia</taxon>
        <taxon>Autobranchia</taxon>
        <taxon>Pteriomorphia</taxon>
        <taxon>Mytilida</taxon>
        <taxon>Mytiloidea</taxon>
        <taxon>Mytilidae</taxon>
        <taxon>Mytilinae</taxon>
        <taxon>Mytilus</taxon>
    </lineage>
</organism>
<evidence type="ECO:0000313" key="5">
    <source>
        <dbReference type="Proteomes" id="UP000507470"/>
    </source>
</evidence>